<evidence type="ECO:0000259" key="7">
    <source>
        <dbReference type="Pfam" id="PF02900"/>
    </source>
</evidence>
<name>A0A5J9VIV6_9POAL</name>
<dbReference type="SUPFAM" id="SSF53213">
    <property type="entry name" value="LigB-like"/>
    <property type="match status" value="1"/>
</dbReference>
<dbReference type="CDD" id="cd07363">
    <property type="entry name" value="45_DOPA_Dioxygenase"/>
    <property type="match status" value="1"/>
</dbReference>
<dbReference type="Pfam" id="PF02900">
    <property type="entry name" value="LigB"/>
    <property type="match status" value="1"/>
</dbReference>
<dbReference type="AlphaFoldDB" id="A0A5J9VIV6"/>
<protein>
    <recommendedName>
        <fullName evidence="7">Extradiol ring-cleavage dioxygenase class III enzyme subunit B domain-containing protein</fullName>
    </recommendedName>
</protein>
<dbReference type="Gramene" id="TVU36302">
    <property type="protein sequence ID" value="TVU36302"/>
    <property type="gene ID" value="EJB05_18232"/>
</dbReference>
<evidence type="ECO:0000256" key="2">
    <source>
        <dbReference type="ARBA" id="ARBA00007581"/>
    </source>
</evidence>
<keyword evidence="9" id="KW-1185">Reference proteome</keyword>
<keyword evidence="4" id="KW-0862">Zinc</keyword>
<organism evidence="8 9">
    <name type="scientific">Eragrostis curvula</name>
    <name type="common">weeping love grass</name>
    <dbReference type="NCBI Taxonomy" id="38414"/>
    <lineage>
        <taxon>Eukaryota</taxon>
        <taxon>Viridiplantae</taxon>
        <taxon>Streptophyta</taxon>
        <taxon>Embryophyta</taxon>
        <taxon>Tracheophyta</taxon>
        <taxon>Spermatophyta</taxon>
        <taxon>Magnoliopsida</taxon>
        <taxon>Liliopsida</taxon>
        <taxon>Poales</taxon>
        <taxon>Poaceae</taxon>
        <taxon>PACMAD clade</taxon>
        <taxon>Chloridoideae</taxon>
        <taxon>Eragrostideae</taxon>
        <taxon>Eragrostidinae</taxon>
        <taxon>Eragrostis</taxon>
    </lineage>
</organism>
<gene>
    <name evidence="8" type="ORF">EJB05_18232</name>
</gene>
<proteinExistence type="inferred from homology"/>
<keyword evidence="6" id="KW-0560">Oxidoreductase</keyword>
<feature type="domain" description="Extradiol ring-cleavage dioxygenase class III enzyme subunit B" evidence="7">
    <location>
        <begin position="132"/>
        <end position="273"/>
    </location>
</feature>
<dbReference type="InterPro" id="IPR004183">
    <property type="entry name" value="Xdiol_dOase_suB"/>
</dbReference>
<sequence length="316" mass="34910">MGLSYLLSETATQFLFDRATRTQQPSAGRGNDDHGHVLHLPRVAHALNRRESLPARHFLQSWVPAGLTGPKPPSGIHVVSGHKWETDTPAVNVIRGTNKTIYDFYGFPKQMYKRKRNNSWSKPGSGRWQRDRRRGLDHGAWVPLMLMYPDANIPVYQLSVQTGRDGAYHYELGRALAPLREDGVLIVGSGSATHNLGRILRTFAPTSHEPPPAWAAEFDAWLRDSLVAGRHDDVKRYREKAPHAEVAHPSPDHFYPLHVALGAAGDGCKAELIQTAGPTPRSPTRRIVSLSPPKTDGFVSFADSAPPHRPAAACCE</sequence>
<dbReference type="PANTHER" id="PTHR30096:SF0">
    <property type="entry name" value="4,5-DOPA DIOXYGENASE EXTRADIOL-LIKE PROTEIN"/>
    <property type="match status" value="1"/>
</dbReference>
<evidence type="ECO:0000256" key="1">
    <source>
        <dbReference type="ARBA" id="ARBA00001947"/>
    </source>
</evidence>
<evidence type="ECO:0000313" key="9">
    <source>
        <dbReference type="Proteomes" id="UP000324897"/>
    </source>
</evidence>
<comment type="similarity">
    <text evidence="2">Belongs to the DODA-type extradiol aromatic ring-opening dioxygenase family.</text>
</comment>
<dbReference type="EMBL" id="RWGY01000009">
    <property type="protein sequence ID" value="TVU36302.1"/>
    <property type="molecule type" value="Genomic_DNA"/>
</dbReference>
<evidence type="ECO:0000256" key="5">
    <source>
        <dbReference type="ARBA" id="ARBA00022964"/>
    </source>
</evidence>
<reference evidence="8 9" key="1">
    <citation type="journal article" date="2019" name="Sci. Rep.">
        <title>A high-quality genome of Eragrostis curvula grass provides insights into Poaceae evolution and supports new strategies to enhance forage quality.</title>
        <authorList>
            <person name="Carballo J."/>
            <person name="Santos B.A.C.M."/>
            <person name="Zappacosta D."/>
            <person name="Garbus I."/>
            <person name="Selva J.P."/>
            <person name="Gallo C.A."/>
            <person name="Diaz A."/>
            <person name="Albertini E."/>
            <person name="Caccamo M."/>
            <person name="Echenique V."/>
        </authorList>
    </citation>
    <scope>NUCLEOTIDE SEQUENCE [LARGE SCALE GENOMIC DNA]</scope>
    <source>
        <strain evidence="9">cv. Victoria</strain>
        <tissue evidence="8">Leaf</tissue>
    </source>
</reference>
<comment type="cofactor">
    <cofactor evidence="1">
        <name>Zn(2+)</name>
        <dbReference type="ChEBI" id="CHEBI:29105"/>
    </cofactor>
</comment>
<keyword evidence="5" id="KW-0223">Dioxygenase</keyword>
<dbReference type="Gene3D" id="3.40.830.10">
    <property type="entry name" value="LigB-like"/>
    <property type="match status" value="1"/>
</dbReference>
<dbReference type="OrthoDB" id="7396853at2759"/>
<dbReference type="GO" id="GO:0008198">
    <property type="term" value="F:ferrous iron binding"/>
    <property type="evidence" value="ECO:0007669"/>
    <property type="project" value="InterPro"/>
</dbReference>
<dbReference type="GO" id="GO:0016702">
    <property type="term" value="F:oxidoreductase activity, acting on single donors with incorporation of molecular oxygen, incorporation of two atoms of oxygen"/>
    <property type="evidence" value="ECO:0007669"/>
    <property type="project" value="UniProtKB-ARBA"/>
</dbReference>
<feature type="non-terminal residue" evidence="8">
    <location>
        <position position="1"/>
    </location>
</feature>
<dbReference type="Proteomes" id="UP000324897">
    <property type="component" value="Unassembled WGS sequence"/>
</dbReference>
<keyword evidence="3" id="KW-0479">Metal-binding</keyword>
<evidence type="ECO:0000313" key="8">
    <source>
        <dbReference type="EMBL" id="TVU36302.1"/>
    </source>
</evidence>
<dbReference type="InterPro" id="IPR014436">
    <property type="entry name" value="Extradiol_dOase_DODA"/>
</dbReference>
<comment type="caution">
    <text evidence="8">The sequence shown here is derived from an EMBL/GenBank/DDBJ whole genome shotgun (WGS) entry which is preliminary data.</text>
</comment>
<dbReference type="GO" id="GO:0008270">
    <property type="term" value="F:zinc ion binding"/>
    <property type="evidence" value="ECO:0007669"/>
    <property type="project" value="InterPro"/>
</dbReference>
<dbReference type="PANTHER" id="PTHR30096">
    <property type="entry name" value="4,5-DOPA DIOXYGENASE EXTRADIOL-LIKE PROTEIN"/>
    <property type="match status" value="1"/>
</dbReference>
<evidence type="ECO:0000256" key="4">
    <source>
        <dbReference type="ARBA" id="ARBA00022833"/>
    </source>
</evidence>
<evidence type="ECO:0000256" key="6">
    <source>
        <dbReference type="ARBA" id="ARBA00023002"/>
    </source>
</evidence>
<evidence type="ECO:0000256" key="3">
    <source>
        <dbReference type="ARBA" id="ARBA00022723"/>
    </source>
</evidence>
<accession>A0A5J9VIV6</accession>